<comment type="caution">
    <text evidence="1">The sequence shown here is derived from an EMBL/GenBank/DDBJ whole genome shotgun (WGS) entry which is preliminary data.</text>
</comment>
<dbReference type="Proteomes" id="UP001430953">
    <property type="component" value="Unassembled WGS sequence"/>
</dbReference>
<reference evidence="1 2" key="1">
    <citation type="submission" date="2023-03" db="EMBL/GenBank/DDBJ databases">
        <title>High recombination rates correlate with genetic variation in Cardiocondyla obscurior ants.</title>
        <authorList>
            <person name="Errbii M."/>
        </authorList>
    </citation>
    <scope>NUCLEOTIDE SEQUENCE [LARGE SCALE GENOMIC DNA]</scope>
    <source>
        <strain evidence="1">Alpha-2009</strain>
        <tissue evidence="1">Whole body</tissue>
    </source>
</reference>
<dbReference type="EMBL" id="JADYXP020000015">
    <property type="protein sequence ID" value="KAL0109524.1"/>
    <property type="molecule type" value="Genomic_DNA"/>
</dbReference>
<evidence type="ECO:0000313" key="2">
    <source>
        <dbReference type="Proteomes" id="UP001430953"/>
    </source>
</evidence>
<gene>
    <name evidence="1" type="ORF">PUN28_014529</name>
</gene>
<protein>
    <submittedName>
        <fullName evidence="1">Uncharacterized protein</fullName>
    </submittedName>
</protein>
<evidence type="ECO:0000313" key="1">
    <source>
        <dbReference type="EMBL" id="KAL0109524.1"/>
    </source>
</evidence>
<dbReference type="AlphaFoldDB" id="A0AAW2F0N2"/>
<organism evidence="1 2">
    <name type="scientific">Cardiocondyla obscurior</name>
    <dbReference type="NCBI Taxonomy" id="286306"/>
    <lineage>
        <taxon>Eukaryota</taxon>
        <taxon>Metazoa</taxon>
        <taxon>Ecdysozoa</taxon>
        <taxon>Arthropoda</taxon>
        <taxon>Hexapoda</taxon>
        <taxon>Insecta</taxon>
        <taxon>Pterygota</taxon>
        <taxon>Neoptera</taxon>
        <taxon>Endopterygota</taxon>
        <taxon>Hymenoptera</taxon>
        <taxon>Apocrita</taxon>
        <taxon>Aculeata</taxon>
        <taxon>Formicoidea</taxon>
        <taxon>Formicidae</taxon>
        <taxon>Myrmicinae</taxon>
        <taxon>Cardiocondyla</taxon>
    </lineage>
</organism>
<name>A0AAW2F0N2_9HYME</name>
<accession>A0AAW2F0N2</accession>
<proteinExistence type="predicted"/>
<sequence length="97" mass="11514">MNLIRIQLKSQPHSSFGSISTKLGIFYGDRYLEYYIWVTRTWLYPARLSVQRSEFTNKLSFRQFFTKNSTVQFRVRVISVDTNYASIGLCTFVRQQL</sequence>
<keyword evidence="2" id="KW-1185">Reference proteome</keyword>